<keyword evidence="2" id="KW-1003">Cell membrane</keyword>
<dbReference type="OrthoDB" id="194658at2"/>
<gene>
    <name evidence="7" type="ORF">F7Q92_04900</name>
</gene>
<comment type="subcellular location">
    <subcellularLocation>
        <location evidence="1">Cell membrane</location>
        <topology evidence="1">Multi-pass membrane protein</topology>
    </subcellularLocation>
</comment>
<dbReference type="InterPro" id="IPR005538">
    <property type="entry name" value="LrgA/CidA"/>
</dbReference>
<evidence type="ECO:0000313" key="8">
    <source>
        <dbReference type="Proteomes" id="UP000430120"/>
    </source>
</evidence>
<evidence type="ECO:0000256" key="4">
    <source>
        <dbReference type="ARBA" id="ARBA00022989"/>
    </source>
</evidence>
<evidence type="ECO:0000256" key="3">
    <source>
        <dbReference type="ARBA" id="ARBA00022692"/>
    </source>
</evidence>
<comment type="caution">
    <text evidence="7">The sequence shown here is derived from an EMBL/GenBank/DDBJ whole genome shotgun (WGS) entry which is preliminary data.</text>
</comment>
<dbReference type="GO" id="GO:0005886">
    <property type="term" value="C:plasma membrane"/>
    <property type="evidence" value="ECO:0007669"/>
    <property type="project" value="UniProtKB-SubCell"/>
</dbReference>
<dbReference type="PANTHER" id="PTHR33931">
    <property type="entry name" value="HOLIN-LIKE PROTEIN CIDA-RELATED"/>
    <property type="match status" value="1"/>
</dbReference>
<reference evidence="7 8" key="1">
    <citation type="submission" date="2019-09" db="EMBL/GenBank/DDBJ databases">
        <title>Draft genome sequences of 48 bacterial type strains from the CCUG.</title>
        <authorList>
            <person name="Tunovic T."/>
            <person name="Pineiro-Iglesias B."/>
            <person name="Unosson C."/>
            <person name="Inganas E."/>
            <person name="Ohlen M."/>
            <person name="Cardew S."/>
            <person name="Jensie-Markopoulos S."/>
            <person name="Salva-Serra F."/>
            <person name="Jaen-Luchoro D."/>
            <person name="Karlsson R."/>
            <person name="Svensson-Stadler L."/>
            <person name="Chun J."/>
            <person name="Moore E."/>
        </authorList>
    </citation>
    <scope>NUCLEOTIDE SEQUENCE [LARGE SCALE GENOMIC DNA]</scope>
    <source>
        <strain evidence="7 8">CCUG 30977</strain>
    </source>
</reference>
<keyword evidence="5 6" id="KW-0472">Membrane</keyword>
<sequence length="135" mass="14665">MSLHDMSVITRRQWRHHRLVQIALLVLAWLAGEAIVRVSGIGLPGGIVGMALTLLLLATGQIQLGSLRRGAQWFLAEMLLFFVPAVLAVLNHPELFGWLGAKVLAVIVLGTLTVMAVTSVVVDMVLRLTHERATA</sequence>
<protein>
    <submittedName>
        <fullName evidence="7">CidA/LrgA family protein</fullName>
    </submittedName>
</protein>
<evidence type="ECO:0000256" key="6">
    <source>
        <dbReference type="SAM" id="Phobius"/>
    </source>
</evidence>
<dbReference type="EMBL" id="VZPB01000008">
    <property type="protein sequence ID" value="KAB0584049.1"/>
    <property type="molecule type" value="Genomic_DNA"/>
</dbReference>
<evidence type="ECO:0000313" key="7">
    <source>
        <dbReference type="EMBL" id="KAB0584049.1"/>
    </source>
</evidence>
<evidence type="ECO:0000256" key="2">
    <source>
        <dbReference type="ARBA" id="ARBA00022475"/>
    </source>
</evidence>
<dbReference type="RefSeq" id="WP_151123077.1">
    <property type="nucleotide sequence ID" value="NZ_JAYRPY010000006.1"/>
</dbReference>
<evidence type="ECO:0000256" key="5">
    <source>
        <dbReference type="ARBA" id="ARBA00023136"/>
    </source>
</evidence>
<dbReference type="AlphaFoldDB" id="A0A643FET6"/>
<organism evidence="7 8">
    <name type="scientific">Ideonella dechloratans</name>
    <dbReference type="NCBI Taxonomy" id="36863"/>
    <lineage>
        <taxon>Bacteria</taxon>
        <taxon>Pseudomonadati</taxon>
        <taxon>Pseudomonadota</taxon>
        <taxon>Betaproteobacteria</taxon>
        <taxon>Burkholderiales</taxon>
        <taxon>Sphaerotilaceae</taxon>
        <taxon>Ideonella</taxon>
    </lineage>
</organism>
<proteinExistence type="predicted"/>
<dbReference type="PANTHER" id="PTHR33931:SF2">
    <property type="entry name" value="HOLIN-LIKE PROTEIN CIDA"/>
    <property type="match status" value="1"/>
</dbReference>
<keyword evidence="3 6" id="KW-0812">Transmembrane</keyword>
<dbReference type="Proteomes" id="UP000430120">
    <property type="component" value="Unassembled WGS sequence"/>
</dbReference>
<evidence type="ECO:0000256" key="1">
    <source>
        <dbReference type="ARBA" id="ARBA00004651"/>
    </source>
</evidence>
<keyword evidence="8" id="KW-1185">Reference proteome</keyword>
<name>A0A643FET6_IDEDE</name>
<keyword evidence="4 6" id="KW-1133">Transmembrane helix</keyword>
<dbReference type="Pfam" id="PF03788">
    <property type="entry name" value="LrgA"/>
    <property type="match status" value="1"/>
</dbReference>
<feature type="transmembrane region" description="Helical" evidence="6">
    <location>
        <begin position="74"/>
        <end position="91"/>
    </location>
</feature>
<feature type="transmembrane region" description="Helical" evidence="6">
    <location>
        <begin position="103"/>
        <end position="126"/>
    </location>
</feature>
<feature type="transmembrane region" description="Helical" evidence="6">
    <location>
        <begin position="44"/>
        <end position="62"/>
    </location>
</feature>
<accession>A0A643FET6</accession>